<name>A0A514CZP4_9VIRU</name>
<reference evidence="2" key="1">
    <citation type="submission" date="2019-05" db="EMBL/GenBank/DDBJ databases">
        <title>Metatranscriptomic reconstruction reveals RNA viruses with the potential to shape carbon cycling in soil.</title>
        <authorList>
            <person name="Starr E.P."/>
            <person name="Nuccio E."/>
            <person name="Pett-Ridge J."/>
            <person name="Banfield J.F."/>
            <person name="Firestone M.K."/>
        </authorList>
    </citation>
    <scope>NUCLEOTIDE SEQUENCE</scope>
    <source>
        <strain evidence="2">H4_Bulk_47_scaffold_303</strain>
    </source>
</reference>
<organism evidence="2">
    <name type="scientific">Leviviridae sp</name>
    <dbReference type="NCBI Taxonomy" id="2027243"/>
    <lineage>
        <taxon>Viruses</taxon>
        <taxon>Riboviria</taxon>
        <taxon>Orthornavirae</taxon>
        <taxon>Lenarviricota</taxon>
        <taxon>Leviviricetes</taxon>
        <taxon>Norzivirales</taxon>
        <taxon>Fiersviridae</taxon>
    </lineage>
</organism>
<feature type="region of interest" description="Disordered" evidence="1">
    <location>
        <begin position="20"/>
        <end position="47"/>
    </location>
</feature>
<accession>A0A514CZP4</accession>
<sequence>MASSGVRKRVLKVKIENTRPYYEDGTPTGSTSSIVGEGTQLTESESHRFNRDKRCYDAGGPFYTSRVQPFFKTAHVHDCPISKGSGKHVLYTGPVLGRDATGAEYEKAGYKGVVGSFDKTAVSNLGGQAVSLCNPVNSASDLGTGLAEIFREGAPSLPGIQSWQKRANLAKSAGSEYLNYIFGWAPLVKEVHDVAKAARTHRDIMNQYHGGEGKDTHRTFNYPLDSSSSSFDIAPAFPDSLSLSGVSFNGTLGAPKRTVSRVKETKAWFEGCFTYALPSSTDSWRKHIGIGTMADQVFGLALTPDILWELAPWSWAVDWFTNAGEVINNVTNFGLAGLVMRYGYMMVETTDTVTVSTESCNVYRRIKAKEYDTVSCGATSRGVSIITKRRMPANPFGFSIGWEGLSPTQLAITAALGITKFL</sequence>
<feature type="compositionally biased region" description="Polar residues" evidence="1">
    <location>
        <begin position="27"/>
        <end position="43"/>
    </location>
</feature>
<evidence type="ECO:0000256" key="1">
    <source>
        <dbReference type="SAM" id="MobiDB-lite"/>
    </source>
</evidence>
<proteinExistence type="predicted"/>
<gene>
    <name evidence="2" type="ORF">H4Bulk47303_000003</name>
</gene>
<evidence type="ECO:0008006" key="3">
    <source>
        <dbReference type="Google" id="ProtNLM"/>
    </source>
</evidence>
<dbReference type="EMBL" id="MN032975">
    <property type="protein sequence ID" value="QDH86841.1"/>
    <property type="molecule type" value="Genomic_RNA"/>
</dbReference>
<protein>
    <recommendedName>
        <fullName evidence="3">Maturation</fullName>
    </recommendedName>
</protein>
<evidence type="ECO:0000313" key="2">
    <source>
        <dbReference type="EMBL" id="QDH86841.1"/>
    </source>
</evidence>